<evidence type="ECO:0000313" key="2">
    <source>
        <dbReference type="Proteomes" id="UP000190626"/>
    </source>
</evidence>
<dbReference type="AlphaFoldDB" id="A0A1V4H869"/>
<dbReference type="EMBL" id="MBTG01000063">
    <property type="protein sequence ID" value="OPH47365.1"/>
    <property type="molecule type" value="Genomic_DNA"/>
</dbReference>
<comment type="caution">
    <text evidence="1">The sequence shown here is derived from an EMBL/GenBank/DDBJ whole genome shotgun (WGS) entry which is preliminary data.</text>
</comment>
<accession>A0A1V4H869</accession>
<name>A0A1V4H869_9BACL</name>
<protein>
    <recommendedName>
        <fullName evidence="3">DUF4352 domain-containing protein</fullName>
    </recommendedName>
</protein>
<keyword evidence="2" id="KW-1185">Reference proteome</keyword>
<organism evidence="1 2">
    <name type="scientific">Paenibacillus ferrarius</name>
    <dbReference type="NCBI Taxonomy" id="1469647"/>
    <lineage>
        <taxon>Bacteria</taxon>
        <taxon>Bacillati</taxon>
        <taxon>Bacillota</taxon>
        <taxon>Bacilli</taxon>
        <taxon>Bacillales</taxon>
        <taxon>Paenibacillaceae</taxon>
        <taxon>Paenibacillus</taxon>
    </lineage>
</organism>
<reference evidence="2" key="1">
    <citation type="submission" date="2016-07" db="EMBL/GenBank/DDBJ databases">
        <authorList>
            <person name="Florea S."/>
            <person name="Webb J.S."/>
            <person name="Jaromczyk J."/>
            <person name="Schardl C.L."/>
        </authorList>
    </citation>
    <scope>NUCLEOTIDE SEQUENCE [LARGE SCALE GENOMIC DNA]</scope>
    <source>
        <strain evidence="2">CY1</strain>
    </source>
</reference>
<proteinExistence type="predicted"/>
<sequence>MCLLLLFTMGFVKKGELILTSVEPTVIKTERILRYDFRIKNTGSQRIISTFDYPGNHLLGLEVTVRPNDKLASLMVMSENTGFRKMQLRGSGSAGIIEPGKESSFHVEFQIKENVEVEKVKSTSLDGVLLILDGPKIIAEIPLTDSINKNTN</sequence>
<evidence type="ECO:0008006" key="3">
    <source>
        <dbReference type="Google" id="ProtNLM"/>
    </source>
</evidence>
<evidence type="ECO:0000313" key="1">
    <source>
        <dbReference type="EMBL" id="OPH47365.1"/>
    </source>
</evidence>
<dbReference type="Proteomes" id="UP000190626">
    <property type="component" value="Unassembled WGS sequence"/>
</dbReference>
<gene>
    <name evidence="1" type="ORF">BC351_40265</name>
</gene>